<protein>
    <recommendedName>
        <fullName evidence="6">Aminoacyl-tRNA hydrolase</fullName>
    </recommendedName>
</protein>
<dbReference type="STRING" id="1798331.A2W57_01705"/>
<dbReference type="GO" id="GO:0004045">
    <property type="term" value="F:peptidyl-tRNA hydrolase activity"/>
    <property type="evidence" value="ECO:0007669"/>
    <property type="project" value="InterPro"/>
</dbReference>
<keyword evidence="2" id="KW-0378">Hydrolase</keyword>
<dbReference type="GO" id="GO:0000049">
    <property type="term" value="F:tRNA binding"/>
    <property type="evidence" value="ECO:0007669"/>
    <property type="project" value="UniProtKB-KW"/>
</dbReference>
<evidence type="ECO:0000256" key="1">
    <source>
        <dbReference type="ARBA" id="ARBA00022555"/>
    </source>
</evidence>
<evidence type="ECO:0000313" key="4">
    <source>
        <dbReference type="EMBL" id="OGF73437.1"/>
    </source>
</evidence>
<dbReference type="Gene3D" id="3.40.50.1470">
    <property type="entry name" value="Peptidyl-tRNA hydrolase"/>
    <property type="match status" value="1"/>
</dbReference>
<dbReference type="NCBIfam" id="TIGR00447">
    <property type="entry name" value="pth"/>
    <property type="match status" value="1"/>
</dbReference>
<reference evidence="4 5" key="1">
    <citation type="journal article" date="2016" name="Nat. Commun.">
        <title>Thousands of microbial genomes shed light on interconnected biogeochemical processes in an aquifer system.</title>
        <authorList>
            <person name="Anantharaman K."/>
            <person name="Brown C.T."/>
            <person name="Hug L.A."/>
            <person name="Sharon I."/>
            <person name="Castelle C.J."/>
            <person name="Probst A.J."/>
            <person name="Thomas B.C."/>
            <person name="Singh A."/>
            <person name="Wilkins M.J."/>
            <person name="Karaoz U."/>
            <person name="Brodie E.L."/>
            <person name="Williams K.H."/>
            <person name="Hubbard S.S."/>
            <person name="Banfield J.F."/>
        </authorList>
    </citation>
    <scope>NUCLEOTIDE SEQUENCE [LARGE SCALE GENOMIC DNA]</scope>
</reference>
<evidence type="ECO:0000256" key="2">
    <source>
        <dbReference type="ARBA" id="ARBA00022801"/>
    </source>
</evidence>
<evidence type="ECO:0000313" key="5">
    <source>
        <dbReference type="Proteomes" id="UP000178276"/>
    </source>
</evidence>
<accession>A0A1F5WCU7</accession>
<name>A0A1F5WCU7_9BACT</name>
<organism evidence="4 5">
    <name type="scientific">Candidatus Giovannonibacteria bacterium RIFCSPHIGHO2_02_43_16</name>
    <dbReference type="NCBI Taxonomy" id="1798331"/>
    <lineage>
        <taxon>Bacteria</taxon>
        <taxon>Candidatus Giovannoniibacteriota</taxon>
    </lineage>
</organism>
<dbReference type="SUPFAM" id="SSF53178">
    <property type="entry name" value="Peptidyl-tRNA hydrolase-like"/>
    <property type="match status" value="1"/>
</dbReference>
<keyword evidence="3" id="KW-0694">RNA-binding</keyword>
<comment type="caution">
    <text evidence="4">The sequence shown here is derived from an EMBL/GenBank/DDBJ whole genome shotgun (WGS) entry which is preliminary data.</text>
</comment>
<proteinExistence type="predicted"/>
<dbReference type="PANTHER" id="PTHR17224">
    <property type="entry name" value="PEPTIDYL-TRNA HYDROLASE"/>
    <property type="match status" value="1"/>
</dbReference>
<gene>
    <name evidence="4" type="ORF">A2W57_01705</name>
</gene>
<keyword evidence="1" id="KW-0820">tRNA-binding</keyword>
<dbReference type="InterPro" id="IPR036416">
    <property type="entry name" value="Pept_tRNA_hydro_sf"/>
</dbReference>
<dbReference type="PANTHER" id="PTHR17224:SF1">
    <property type="entry name" value="PEPTIDYL-TRNA HYDROLASE"/>
    <property type="match status" value="1"/>
</dbReference>
<dbReference type="InterPro" id="IPR001328">
    <property type="entry name" value="Pept_tRNA_hydro"/>
</dbReference>
<dbReference type="AlphaFoldDB" id="A0A1F5WCU7"/>
<dbReference type="Proteomes" id="UP000178276">
    <property type="component" value="Unassembled WGS sequence"/>
</dbReference>
<dbReference type="EMBL" id="MFHJ01000042">
    <property type="protein sequence ID" value="OGF73437.1"/>
    <property type="molecule type" value="Genomic_DNA"/>
</dbReference>
<dbReference type="Pfam" id="PF01195">
    <property type="entry name" value="Pept_tRNA_hydro"/>
    <property type="match status" value="1"/>
</dbReference>
<evidence type="ECO:0008006" key="6">
    <source>
        <dbReference type="Google" id="ProtNLM"/>
    </source>
</evidence>
<sequence length="167" mass="18452">MAAYYIVGLGNPGPEYDNSPHNAGKLMAELFLKKYTGNKAKIILPAVFMNQSGKAVKGIPAKWLILLHDDIDLPLGKFKIVFNRGSGGHKGVESVIRAVGSEKFVRVRIGISPRKKPSHAQLMKFLTHKFKPSESTAIKKISKKILEALEVIITEGHEKAMSLYNKN</sequence>
<evidence type="ECO:0000256" key="3">
    <source>
        <dbReference type="ARBA" id="ARBA00022884"/>
    </source>
</evidence>